<evidence type="ECO:0000256" key="1">
    <source>
        <dbReference type="ARBA" id="ARBA00004613"/>
    </source>
</evidence>
<keyword evidence="6" id="KW-1133">Transmembrane helix</keyword>
<evidence type="ECO:0000256" key="6">
    <source>
        <dbReference type="SAM" id="Phobius"/>
    </source>
</evidence>
<protein>
    <recommendedName>
        <fullName evidence="9">S-protein homolog</fullName>
    </recommendedName>
</protein>
<evidence type="ECO:0000256" key="4">
    <source>
        <dbReference type="ARBA" id="ARBA00022525"/>
    </source>
</evidence>
<keyword evidence="6" id="KW-0812">Transmembrane</keyword>
<evidence type="ECO:0000313" key="7">
    <source>
        <dbReference type="EMBL" id="PHT85839.1"/>
    </source>
</evidence>
<gene>
    <name evidence="7" type="ORF">T459_07945</name>
</gene>
<comment type="caution">
    <text evidence="7">The sequence shown here is derived from an EMBL/GenBank/DDBJ whole genome shotgun (WGS) entry which is preliminary data.</text>
</comment>
<evidence type="ECO:0000256" key="5">
    <source>
        <dbReference type="ARBA" id="ARBA00022729"/>
    </source>
</evidence>
<feature type="transmembrane region" description="Helical" evidence="6">
    <location>
        <begin position="6"/>
        <end position="26"/>
    </location>
</feature>
<dbReference type="AlphaFoldDB" id="A0A2G2ZV34"/>
<dbReference type="Gramene" id="PHT85839">
    <property type="protein sequence ID" value="PHT85839"/>
    <property type="gene ID" value="T459_07945"/>
</dbReference>
<evidence type="ECO:0000313" key="8">
    <source>
        <dbReference type="Proteomes" id="UP000222542"/>
    </source>
</evidence>
<keyword evidence="4" id="KW-0964">Secreted</keyword>
<evidence type="ECO:0008006" key="9">
    <source>
        <dbReference type="Google" id="ProtNLM"/>
    </source>
</evidence>
<dbReference type="InterPro" id="IPR010264">
    <property type="entry name" value="Self-incomp_S1"/>
</dbReference>
<comment type="subcellular location">
    <subcellularLocation>
        <location evidence="1">Secreted</location>
    </subcellularLocation>
</comment>
<proteinExistence type="inferred from homology"/>
<sequence>MTQAFVILLILLIVIGMYKKMGYAVTNSQSSLKDFRVSIENETPKLDVLARCYEDGEKPGGEFFAISPGWIAGFDILIDHGRTNTFSCDLKLGKKHGTFRMFDLKNTSICHNFGEKCHWNVREDGACLLMKVVVVVAAVVVAVTVAVVVAGAGADAAAAAGGTGGAGGAGAGAGAVVVVVVVVAVAVVVVAVVVIVVVIAIVAQNMNNKEMRNLLKANLVEEDEIIAAVISQLNMVAHIKE</sequence>
<keyword evidence="5" id="KW-0732">Signal</keyword>
<dbReference type="Pfam" id="PF05938">
    <property type="entry name" value="Self-incomp_S1"/>
    <property type="match status" value="1"/>
</dbReference>
<keyword evidence="6" id="KW-0472">Membrane</keyword>
<evidence type="ECO:0000256" key="3">
    <source>
        <dbReference type="ARBA" id="ARBA00022471"/>
    </source>
</evidence>
<comment type="similarity">
    <text evidence="2">Belongs to the plant self-incompatibility (S1) protein family.</text>
</comment>
<keyword evidence="8" id="KW-1185">Reference proteome</keyword>
<keyword evidence="3" id="KW-0713">Self-incompatibility</keyword>
<name>A0A2G2ZV34_CAPAN</name>
<accession>A0A2G2ZV34</accession>
<evidence type="ECO:0000256" key="2">
    <source>
        <dbReference type="ARBA" id="ARBA00005581"/>
    </source>
</evidence>
<feature type="transmembrane region" description="Helical" evidence="6">
    <location>
        <begin position="132"/>
        <end position="154"/>
    </location>
</feature>
<feature type="transmembrane region" description="Helical" evidence="6">
    <location>
        <begin position="174"/>
        <end position="203"/>
    </location>
</feature>
<organism evidence="7 8">
    <name type="scientific">Capsicum annuum</name>
    <name type="common">Capsicum pepper</name>
    <dbReference type="NCBI Taxonomy" id="4072"/>
    <lineage>
        <taxon>Eukaryota</taxon>
        <taxon>Viridiplantae</taxon>
        <taxon>Streptophyta</taxon>
        <taxon>Embryophyta</taxon>
        <taxon>Tracheophyta</taxon>
        <taxon>Spermatophyta</taxon>
        <taxon>Magnoliopsida</taxon>
        <taxon>eudicotyledons</taxon>
        <taxon>Gunneridae</taxon>
        <taxon>Pentapetalae</taxon>
        <taxon>asterids</taxon>
        <taxon>lamiids</taxon>
        <taxon>Solanales</taxon>
        <taxon>Solanaceae</taxon>
        <taxon>Solanoideae</taxon>
        <taxon>Capsiceae</taxon>
        <taxon>Capsicum</taxon>
    </lineage>
</organism>
<dbReference type="GO" id="GO:0060320">
    <property type="term" value="P:rejection of self pollen"/>
    <property type="evidence" value="ECO:0007669"/>
    <property type="project" value="UniProtKB-KW"/>
</dbReference>
<dbReference type="Proteomes" id="UP000222542">
    <property type="component" value="Unassembled WGS sequence"/>
</dbReference>
<dbReference type="EMBL" id="AYRZ02000003">
    <property type="protein sequence ID" value="PHT85839.1"/>
    <property type="molecule type" value="Genomic_DNA"/>
</dbReference>
<dbReference type="GO" id="GO:0005576">
    <property type="term" value="C:extracellular region"/>
    <property type="evidence" value="ECO:0007669"/>
    <property type="project" value="UniProtKB-SubCell"/>
</dbReference>
<reference evidence="7 8" key="1">
    <citation type="journal article" date="2014" name="Nat. Genet.">
        <title>Genome sequence of the hot pepper provides insights into the evolution of pungency in Capsicum species.</title>
        <authorList>
            <person name="Kim S."/>
            <person name="Park M."/>
            <person name="Yeom S.I."/>
            <person name="Kim Y.M."/>
            <person name="Lee J.M."/>
            <person name="Lee H.A."/>
            <person name="Seo E."/>
            <person name="Choi J."/>
            <person name="Cheong K."/>
            <person name="Kim K.T."/>
            <person name="Jung K."/>
            <person name="Lee G.W."/>
            <person name="Oh S.K."/>
            <person name="Bae C."/>
            <person name="Kim S.B."/>
            <person name="Lee H.Y."/>
            <person name="Kim S.Y."/>
            <person name="Kim M.S."/>
            <person name="Kang B.C."/>
            <person name="Jo Y.D."/>
            <person name="Yang H.B."/>
            <person name="Jeong H.J."/>
            <person name="Kang W.H."/>
            <person name="Kwon J.K."/>
            <person name="Shin C."/>
            <person name="Lim J.Y."/>
            <person name="Park J.H."/>
            <person name="Huh J.H."/>
            <person name="Kim J.S."/>
            <person name="Kim B.D."/>
            <person name="Cohen O."/>
            <person name="Paran I."/>
            <person name="Suh M.C."/>
            <person name="Lee S.B."/>
            <person name="Kim Y.K."/>
            <person name="Shin Y."/>
            <person name="Noh S.J."/>
            <person name="Park J."/>
            <person name="Seo Y.S."/>
            <person name="Kwon S.Y."/>
            <person name="Kim H.A."/>
            <person name="Park J.M."/>
            <person name="Kim H.J."/>
            <person name="Choi S.B."/>
            <person name="Bosland P.W."/>
            <person name="Reeves G."/>
            <person name="Jo S.H."/>
            <person name="Lee B.W."/>
            <person name="Cho H.T."/>
            <person name="Choi H.S."/>
            <person name="Lee M.S."/>
            <person name="Yu Y."/>
            <person name="Do Choi Y."/>
            <person name="Park B.S."/>
            <person name="van Deynze A."/>
            <person name="Ashrafi H."/>
            <person name="Hill T."/>
            <person name="Kim W.T."/>
            <person name="Pai H.S."/>
            <person name="Ahn H.K."/>
            <person name="Yeam I."/>
            <person name="Giovannoni J.J."/>
            <person name="Rose J.K."/>
            <person name="Sorensen I."/>
            <person name="Lee S.J."/>
            <person name="Kim R.W."/>
            <person name="Choi I.Y."/>
            <person name="Choi B.S."/>
            <person name="Lim J.S."/>
            <person name="Lee Y.H."/>
            <person name="Choi D."/>
        </authorList>
    </citation>
    <scope>NUCLEOTIDE SEQUENCE [LARGE SCALE GENOMIC DNA]</scope>
    <source>
        <strain evidence="8">cv. CM334</strain>
    </source>
</reference>
<reference evidence="7 8" key="2">
    <citation type="journal article" date="2017" name="Genome Biol.">
        <title>New reference genome sequences of hot pepper reveal the massive evolution of plant disease-resistance genes by retroduplication.</title>
        <authorList>
            <person name="Kim S."/>
            <person name="Park J."/>
            <person name="Yeom S.I."/>
            <person name="Kim Y.M."/>
            <person name="Seo E."/>
            <person name="Kim K.T."/>
            <person name="Kim M.S."/>
            <person name="Lee J.M."/>
            <person name="Cheong K."/>
            <person name="Shin H.S."/>
            <person name="Kim S.B."/>
            <person name="Han K."/>
            <person name="Lee J."/>
            <person name="Park M."/>
            <person name="Lee H.A."/>
            <person name="Lee H.Y."/>
            <person name="Lee Y."/>
            <person name="Oh S."/>
            <person name="Lee J.H."/>
            <person name="Choi E."/>
            <person name="Choi E."/>
            <person name="Lee S.E."/>
            <person name="Jeon J."/>
            <person name="Kim H."/>
            <person name="Choi G."/>
            <person name="Song H."/>
            <person name="Lee J."/>
            <person name="Lee S.C."/>
            <person name="Kwon J.K."/>
            <person name="Lee H.Y."/>
            <person name="Koo N."/>
            <person name="Hong Y."/>
            <person name="Kim R.W."/>
            <person name="Kang W.H."/>
            <person name="Huh J.H."/>
            <person name="Kang B.C."/>
            <person name="Yang T.J."/>
            <person name="Lee Y.H."/>
            <person name="Bennetzen J.L."/>
            <person name="Choi D."/>
        </authorList>
    </citation>
    <scope>NUCLEOTIDE SEQUENCE [LARGE SCALE GENOMIC DNA]</scope>
    <source>
        <strain evidence="8">cv. CM334</strain>
    </source>
</reference>